<keyword evidence="3" id="KW-0408">Iron</keyword>
<dbReference type="SFLD" id="SFLDG01067">
    <property type="entry name" value="SPASM/twitch_domain_containing"/>
    <property type="match status" value="1"/>
</dbReference>
<dbReference type="GO" id="GO:0051536">
    <property type="term" value="F:iron-sulfur cluster binding"/>
    <property type="evidence" value="ECO:0007669"/>
    <property type="project" value="UniProtKB-KW"/>
</dbReference>
<dbReference type="Gene3D" id="1.10.10.1150">
    <property type="entry name" value="Coenzyme PQQ synthesis protein D (PqqD)"/>
    <property type="match status" value="1"/>
</dbReference>
<evidence type="ECO:0000256" key="1">
    <source>
        <dbReference type="ARBA" id="ARBA00022691"/>
    </source>
</evidence>
<dbReference type="SUPFAM" id="SSF102114">
    <property type="entry name" value="Radical SAM enzymes"/>
    <property type="match status" value="1"/>
</dbReference>
<dbReference type="SFLD" id="SFLDG01386">
    <property type="entry name" value="main_SPASM_domain-containing"/>
    <property type="match status" value="1"/>
</dbReference>
<organism evidence="6 7">
    <name type="scientific">Anaerosalibacter massiliensis</name>
    <dbReference type="NCBI Taxonomy" id="1347392"/>
    <lineage>
        <taxon>Bacteria</taxon>
        <taxon>Bacillati</taxon>
        <taxon>Bacillota</taxon>
        <taxon>Tissierellia</taxon>
        <taxon>Tissierellales</taxon>
        <taxon>Sporanaerobacteraceae</taxon>
        <taxon>Anaerosalibacter</taxon>
    </lineage>
</organism>
<dbReference type="OrthoDB" id="9810775at2"/>
<keyword evidence="2" id="KW-0479">Metal-binding</keyword>
<dbReference type="Proteomes" id="UP001142078">
    <property type="component" value="Unassembled WGS sequence"/>
</dbReference>
<dbReference type="GO" id="GO:0046872">
    <property type="term" value="F:metal ion binding"/>
    <property type="evidence" value="ECO:0007669"/>
    <property type="project" value="UniProtKB-KW"/>
</dbReference>
<dbReference type="AlphaFoldDB" id="A0A9X2MFM1"/>
<dbReference type="InterPro" id="IPR041881">
    <property type="entry name" value="PqqD_sf"/>
</dbReference>
<evidence type="ECO:0000256" key="2">
    <source>
        <dbReference type="ARBA" id="ARBA00022723"/>
    </source>
</evidence>
<dbReference type="InterPro" id="IPR006638">
    <property type="entry name" value="Elp3/MiaA/NifB-like_rSAM"/>
</dbReference>
<dbReference type="PANTHER" id="PTHR11228:SF7">
    <property type="entry name" value="PQQA PEPTIDE CYCLASE"/>
    <property type="match status" value="1"/>
</dbReference>
<dbReference type="EMBL" id="JANJZL010000004">
    <property type="protein sequence ID" value="MCR2044122.1"/>
    <property type="molecule type" value="Genomic_DNA"/>
</dbReference>
<dbReference type="NCBIfam" id="TIGR04085">
    <property type="entry name" value="rSAM_more_4Fe4S"/>
    <property type="match status" value="1"/>
</dbReference>
<keyword evidence="1" id="KW-0949">S-adenosyl-L-methionine</keyword>
<dbReference type="Pfam" id="PF04055">
    <property type="entry name" value="Radical_SAM"/>
    <property type="match status" value="1"/>
</dbReference>
<dbReference type="InterPro" id="IPR023885">
    <property type="entry name" value="4Fe4S-binding_SPASM_dom"/>
</dbReference>
<dbReference type="Pfam" id="PF13186">
    <property type="entry name" value="SPASM"/>
    <property type="match status" value="1"/>
</dbReference>
<sequence length="411" mass="48014">MNYAINQSIVYREKNNNVFILSEENSIIIDGVGVDIWNYVIKGYSKEKIIKLIAKKYKDVERSIIEIDVEKTLNKLEKNNIIKQRNINQPILSHFYDKIDFLYKVVLELTYNCNNKCQYCYNGEYKENDLLSTEKIKEIIDESYKLGAMHLSITGGEPLLRNDLLEILRYGNEKKFYITLQTNGTLLTDDIARSLSNIRPINVAITLHSHDYRIHDEFTRRKGSYTEAINGIKLLKKYNIPVTIRYVVTKKNFDGIDDYDKLAKELGVHVNRSPLLYPTTDGSLEPLKLRLTEKQIEYLVQYKNYKPQKDPCGAGKTKIIVSPEGKVYPCTFYHKELGDICQYTIKQILNNNKTKNIQKMFEQPSYCRECDKEDNCPRCPVISYYEKNNFKDINPFDCMIANVCKKEMINE</sequence>
<dbReference type="PANTHER" id="PTHR11228">
    <property type="entry name" value="RADICAL SAM DOMAIN PROTEIN"/>
    <property type="match status" value="1"/>
</dbReference>
<accession>A0A9X2MFM1</accession>
<keyword evidence="4" id="KW-0411">Iron-sulfur</keyword>
<evidence type="ECO:0000259" key="5">
    <source>
        <dbReference type="PROSITE" id="PS51918"/>
    </source>
</evidence>
<dbReference type="SFLD" id="SFLDS00029">
    <property type="entry name" value="Radical_SAM"/>
    <property type="match status" value="1"/>
</dbReference>
<proteinExistence type="predicted"/>
<evidence type="ECO:0000313" key="6">
    <source>
        <dbReference type="EMBL" id="MCR2044122.1"/>
    </source>
</evidence>
<dbReference type="PROSITE" id="PS51918">
    <property type="entry name" value="RADICAL_SAM"/>
    <property type="match status" value="1"/>
</dbReference>
<dbReference type="InterPro" id="IPR058240">
    <property type="entry name" value="rSAM_sf"/>
</dbReference>
<evidence type="ECO:0000256" key="3">
    <source>
        <dbReference type="ARBA" id="ARBA00023004"/>
    </source>
</evidence>
<dbReference type="GO" id="GO:0003824">
    <property type="term" value="F:catalytic activity"/>
    <property type="evidence" value="ECO:0007669"/>
    <property type="project" value="InterPro"/>
</dbReference>
<protein>
    <submittedName>
        <fullName evidence="6">Radical SAM/SPASM domain-containing protein</fullName>
    </submittedName>
</protein>
<dbReference type="CDD" id="cd01335">
    <property type="entry name" value="Radical_SAM"/>
    <property type="match status" value="1"/>
</dbReference>
<evidence type="ECO:0000256" key="4">
    <source>
        <dbReference type="ARBA" id="ARBA00023014"/>
    </source>
</evidence>
<dbReference type="Pfam" id="PF05402">
    <property type="entry name" value="PqqD"/>
    <property type="match status" value="1"/>
</dbReference>
<evidence type="ECO:0000313" key="7">
    <source>
        <dbReference type="Proteomes" id="UP001142078"/>
    </source>
</evidence>
<dbReference type="InterPro" id="IPR013785">
    <property type="entry name" value="Aldolase_TIM"/>
</dbReference>
<name>A0A9X2MFM1_9FIRM</name>
<reference evidence="6" key="1">
    <citation type="submission" date="2022-07" db="EMBL/GenBank/DDBJ databases">
        <title>Enhanced cultured diversity of the mouse gut microbiota enables custom-made synthetic communities.</title>
        <authorList>
            <person name="Afrizal A."/>
        </authorList>
    </citation>
    <scope>NUCLEOTIDE SEQUENCE</scope>
    <source>
        <strain evidence="6">DSM 29482</strain>
    </source>
</reference>
<dbReference type="SMART" id="SM00729">
    <property type="entry name" value="Elp3"/>
    <property type="match status" value="1"/>
</dbReference>
<dbReference type="RefSeq" id="WP_042682889.1">
    <property type="nucleotide sequence ID" value="NZ_CABKTM010000049.1"/>
</dbReference>
<dbReference type="Gene3D" id="3.20.20.70">
    <property type="entry name" value="Aldolase class I"/>
    <property type="match status" value="1"/>
</dbReference>
<dbReference type="InterPro" id="IPR008792">
    <property type="entry name" value="PQQD"/>
</dbReference>
<gene>
    <name evidence="6" type="ORF">NSA23_08315</name>
</gene>
<feature type="domain" description="Radical SAM core" evidence="5">
    <location>
        <begin position="94"/>
        <end position="309"/>
    </location>
</feature>
<comment type="caution">
    <text evidence="6">The sequence shown here is derived from an EMBL/GenBank/DDBJ whole genome shotgun (WGS) entry which is preliminary data.</text>
</comment>
<dbReference type="InterPro" id="IPR007197">
    <property type="entry name" value="rSAM"/>
</dbReference>
<dbReference type="InterPro" id="IPR050377">
    <property type="entry name" value="Radical_SAM_PqqE_MftC-like"/>
</dbReference>
<keyword evidence="7" id="KW-1185">Reference proteome</keyword>